<dbReference type="Proteomes" id="UP001155034">
    <property type="component" value="Unassembled WGS sequence"/>
</dbReference>
<dbReference type="EMBL" id="JANUAU010000001">
    <property type="protein sequence ID" value="MCS3676435.1"/>
    <property type="molecule type" value="Genomic_DNA"/>
</dbReference>
<accession>A0A9X2QH88</accession>
<dbReference type="Proteomes" id="UP001155027">
    <property type="component" value="Unassembled WGS sequence"/>
</dbReference>
<comment type="caution">
    <text evidence="2">The sequence shown here is derived from an EMBL/GenBank/DDBJ whole genome shotgun (WGS) entry which is preliminary data.</text>
</comment>
<protein>
    <submittedName>
        <fullName evidence="2">CheY-like chemotaxis protein</fullName>
    </submittedName>
</protein>
<proteinExistence type="predicted"/>
<dbReference type="GeneID" id="83728883"/>
<sequence>MTDAKADQYYYIFDSRTHRPLVLDRATGEHYASGSDPRGPLIEHVSARRGPEVLRRFARWCARQVDPSAASAHTAAGRLWAAAQRDAPEAWQRVRHETADAALLAMSLGLPQREPPAARLLTLQACTHPEAQQAARDAAHMSERWAEFSASSASAEEAEAMRARHVDWLLDRVSTP</sequence>
<dbReference type="EMBL" id="JANTYZ010000008">
    <property type="protein sequence ID" value="MCS3866036.1"/>
    <property type="molecule type" value="Genomic_DNA"/>
</dbReference>
<organism evidence="2 3">
    <name type="scientific">Salinibacter ruber</name>
    <dbReference type="NCBI Taxonomy" id="146919"/>
    <lineage>
        <taxon>Bacteria</taxon>
        <taxon>Pseudomonadati</taxon>
        <taxon>Rhodothermota</taxon>
        <taxon>Rhodothermia</taxon>
        <taxon>Rhodothermales</taxon>
        <taxon>Salinibacteraceae</taxon>
        <taxon>Salinibacter</taxon>
    </lineage>
</organism>
<dbReference type="RefSeq" id="WP_011404679.1">
    <property type="nucleotide sequence ID" value="NZ_CALTSG010000017.1"/>
</dbReference>
<evidence type="ECO:0000313" key="2">
    <source>
        <dbReference type="EMBL" id="MCS3866036.1"/>
    </source>
</evidence>
<reference evidence="2" key="1">
    <citation type="submission" date="2022-08" db="EMBL/GenBank/DDBJ databases">
        <title>Genomic Encyclopedia of Type Strains, Phase V (KMG-V): Genome sequencing to study the core and pangenomes of soil and plant-associated prokaryotes.</title>
        <authorList>
            <person name="Whitman W."/>
        </authorList>
    </citation>
    <scope>NUCLEOTIDE SEQUENCE</scope>
    <source>
        <strain evidence="1">0</strain>
        <strain evidence="2">SP2016B</strain>
    </source>
</reference>
<dbReference type="AlphaFoldDB" id="A0A9X2QH88"/>
<evidence type="ECO:0000313" key="3">
    <source>
        <dbReference type="Proteomes" id="UP001155034"/>
    </source>
</evidence>
<name>A0A9X2QH88_9BACT</name>
<evidence type="ECO:0000313" key="1">
    <source>
        <dbReference type="EMBL" id="MCS3676435.1"/>
    </source>
</evidence>
<gene>
    <name evidence="1" type="ORF">GGP71_000331</name>
    <name evidence="2" type="ORF">GGP82_002605</name>
</gene>